<accession>A0A915L6L8</accession>
<evidence type="ECO:0000313" key="2">
    <source>
        <dbReference type="Proteomes" id="UP000887565"/>
    </source>
</evidence>
<evidence type="ECO:0000313" key="3">
    <source>
        <dbReference type="WBParaSite" id="nRc.2.0.1.t46437-RA"/>
    </source>
</evidence>
<proteinExistence type="predicted"/>
<sequence length="120" mass="13557">MIDTSPQFDNRANSNHRDFSTPQEQHNTAHTACNLSTITPNVDKCLNTLIDVTLAMSGRNLNTDSSLTFRHHRIAESDHLLFANDLAAFVHRGTTMANGRNNKYYPNIPPFPFPFCRKTP</sequence>
<name>A0A915L6L8_ROMCU</name>
<dbReference type="Proteomes" id="UP000887565">
    <property type="component" value="Unplaced"/>
</dbReference>
<protein>
    <submittedName>
        <fullName evidence="3">Uncharacterized protein</fullName>
    </submittedName>
</protein>
<evidence type="ECO:0000256" key="1">
    <source>
        <dbReference type="SAM" id="MobiDB-lite"/>
    </source>
</evidence>
<dbReference type="AlphaFoldDB" id="A0A915L6L8"/>
<feature type="compositionally biased region" description="Polar residues" evidence="1">
    <location>
        <begin position="1"/>
        <end position="13"/>
    </location>
</feature>
<dbReference type="WBParaSite" id="nRc.2.0.1.t46437-RA">
    <property type="protein sequence ID" value="nRc.2.0.1.t46437-RA"/>
    <property type="gene ID" value="nRc.2.0.1.g46437"/>
</dbReference>
<reference evidence="3" key="1">
    <citation type="submission" date="2022-11" db="UniProtKB">
        <authorList>
            <consortium name="WormBaseParasite"/>
        </authorList>
    </citation>
    <scope>IDENTIFICATION</scope>
</reference>
<organism evidence="2 3">
    <name type="scientific">Romanomermis culicivorax</name>
    <name type="common">Nematode worm</name>
    <dbReference type="NCBI Taxonomy" id="13658"/>
    <lineage>
        <taxon>Eukaryota</taxon>
        <taxon>Metazoa</taxon>
        <taxon>Ecdysozoa</taxon>
        <taxon>Nematoda</taxon>
        <taxon>Enoplea</taxon>
        <taxon>Dorylaimia</taxon>
        <taxon>Mermithida</taxon>
        <taxon>Mermithoidea</taxon>
        <taxon>Mermithidae</taxon>
        <taxon>Romanomermis</taxon>
    </lineage>
</organism>
<feature type="region of interest" description="Disordered" evidence="1">
    <location>
        <begin position="1"/>
        <end position="26"/>
    </location>
</feature>
<keyword evidence="2" id="KW-1185">Reference proteome</keyword>